<dbReference type="AlphaFoldDB" id="A0A9D2CEC2"/>
<dbReference type="Proteomes" id="UP000886824">
    <property type="component" value="Unassembled WGS sequence"/>
</dbReference>
<evidence type="ECO:0000313" key="6">
    <source>
        <dbReference type="Proteomes" id="UP000886824"/>
    </source>
</evidence>
<sequence>MQSDELLLRNCIPVLQSLGTAMGYSIAITDHEKYIFYLPSGKLDLKINPGDPIPDNTAIRRSLDEGRTYSLRGDVNTFGIPYLVRSFPLRNALRNVIGGCAILQATETEDQLQKLSMDLAAAIQALTVSSDGMAAHIDEMRTCSDQLLTSMEGTCSAIQDSKRITDFVHKVSQQSDLLSINAVIEAARTGLRESAFHVVAKEMRNLAQNTKDSMEQINAVLAQIRASSEQNSAEVQALHTLVTQISDEIGNIFSTIRQVNETATTLQKISSSLI</sequence>
<comment type="similarity">
    <text evidence="2">Belongs to the methyl-accepting chemotaxis (MCP) protein family.</text>
</comment>
<dbReference type="PANTHER" id="PTHR43531">
    <property type="entry name" value="PROTEIN ICFG"/>
    <property type="match status" value="1"/>
</dbReference>
<organism evidence="5 6">
    <name type="scientific">Candidatus Intestinimonas merdavium</name>
    <dbReference type="NCBI Taxonomy" id="2838622"/>
    <lineage>
        <taxon>Bacteria</taxon>
        <taxon>Bacillati</taxon>
        <taxon>Bacillota</taxon>
        <taxon>Clostridia</taxon>
        <taxon>Eubacteriales</taxon>
        <taxon>Intestinimonas</taxon>
    </lineage>
</organism>
<keyword evidence="1" id="KW-0145">Chemotaxis</keyword>
<dbReference type="PROSITE" id="PS50111">
    <property type="entry name" value="CHEMOTAXIS_TRANSDUC_2"/>
    <property type="match status" value="1"/>
</dbReference>
<evidence type="ECO:0000259" key="4">
    <source>
        <dbReference type="PROSITE" id="PS50111"/>
    </source>
</evidence>
<dbReference type="PANTHER" id="PTHR43531:SF11">
    <property type="entry name" value="METHYL-ACCEPTING CHEMOTAXIS PROTEIN 3"/>
    <property type="match status" value="1"/>
</dbReference>
<dbReference type="Gene3D" id="1.10.287.950">
    <property type="entry name" value="Methyl-accepting chemotaxis protein"/>
    <property type="match status" value="1"/>
</dbReference>
<reference evidence="5" key="2">
    <citation type="submission" date="2021-04" db="EMBL/GenBank/DDBJ databases">
        <authorList>
            <person name="Gilroy R."/>
        </authorList>
    </citation>
    <scope>NUCLEOTIDE SEQUENCE</scope>
    <source>
        <strain evidence="5">CHK33-7979</strain>
    </source>
</reference>
<name>A0A9D2CEC2_9FIRM</name>
<evidence type="ECO:0000313" key="5">
    <source>
        <dbReference type="EMBL" id="HIY73857.1"/>
    </source>
</evidence>
<evidence type="ECO:0000256" key="2">
    <source>
        <dbReference type="ARBA" id="ARBA00029447"/>
    </source>
</evidence>
<comment type="caution">
    <text evidence="5">The sequence shown here is derived from an EMBL/GenBank/DDBJ whole genome shotgun (WGS) entry which is preliminary data.</text>
</comment>
<proteinExistence type="inferred from homology"/>
<dbReference type="GO" id="GO:0004888">
    <property type="term" value="F:transmembrane signaling receptor activity"/>
    <property type="evidence" value="ECO:0007669"/>
    <property type="project" value="TreeGrafter"/>
</dbReference>
<reference evidence="5" key="1">
    <citation type="journal article" date="2021" name="PeerJ">
        <title>Extensive microbial diversity within the chicken gut microbiome revealed by metagenomics and culture.</title>
        <authorList>
            <person name="Gilroy R."/>
            <person name="Ravi A."/>
            <person name="Getino M."/>
            <person name="Pursley I."/>
            <person name="Horton D.L."/>
            <person name="Alikhan N.F."/>
            <person name="Baker D."/>
            <person name="Gharbi K."/>
            <person name="Hall N."/>
            <person name="Watson M."/>
            <person name="Adriaenssens E.M."/>
            <person name="Foster-Nyarko E."/>
            <person name="Jarju S."/>
            <person name="Secka A."/>
            <person name="Antonio M."/>
            <person name="Oren A."/>
            <person name="Chaudhuri R.R."/>
            <person name="La Ragione R."/>
            <person name="Hildebrand F."/>
            <person name="Pallen M.J."/>
        </authorList>
    </citation>
    <scope>NUCLEOTIDE SEQUENCE</scope>
    <source>
        <strain evidence="5">CHK33-7979</strain>
    </source>
</reference>
<feature type="domain" description="Methyl-accepting transducer" evidence="4">
    <location>
        <begin position="121"/>
        <end position="274"/>
    </location>
</feature>
<dbReference type="Pfam" id="PF00015">
    <property type="entry name" value="MCPsignal"/>
    <property type="match status" value="1"/>
</dbReference>
<dbReference type="GO" id="GO:0007165">
    <property type="term" value="P:signal transduction"/>
    <property type="evidence" value="ECO:0007669"/>
    <property type="project" value="UniProtKB-KW"/>
</dbReference>
<dbReference type="InterPro" id="IPR004089">
    <property type="entry name" value="MCPsignal_dom"/>
</dbReference>
<keyword evidence="3" id="KW-0807">Transducer</keyword>
<accession>A0A9D2CEC2</accession>
<evidence type="ECO:0000256" key="3">
    <source>
        <dbReference type="PROSITE-ProRule" id="PRU00284"/>
    </source>
</evidence>
<dbReference type="GO" id="GO:0006935">
    <property type="term" value="P:chemotaxis"/>
    <property type="evidence" value="ECO:0007669"/>
    <property type="project" value="UniProtKB-KW"/>
</dbReference>
<protein>
    <recommendedName>
        <fullName evidence="4">Methyl-accepting transducer domain-containing protein</fullName>
    </recommendedName>
</protein>
<dbReference type="SUPFAM" id="SSF58104">
    <property type="entry name" value="Methyl-accepting chemotaxis protein (MCP) signaling domain"/>
    <property type="match status" value="1"/>
</dbReference>
<dbReference type="GO" id="GO:0005886">
    <property type="term" value="C:plasma membrane"/>
    <property type="evidence" value="ECO:0007669"/>
    <property type="project" value="TreeGrafter"/>
</dbReference>
<gene>
    <name evidence="5" type="ORF">H9826_07780</name>
</gene>
<evidence type="ECO:0000256" key="1">
    <source>
        <dbReference type="ARBA" id="ARBA00022500"/>
    </source>
</evidence>
<dbReference type="EMBL" id="DXCX01000081">
    <property type="protein sequence ID" value="HIY73857.1"/>
    <property type="molecule type" value="Genomic_DNA"/>
</dbReference>
<dbReference type="InterPro" id="IPR051310">
    <property type="entry name" value="MCP_chemotaxis"/>
</dbReference>